<organism evidence="1 2">
    <name type="scientific">Rhizophagus clarus</name>
    <dbReference type="NCBI Taxonomy" id="94130"/>
    <lineage>
        <taxon>Eukaryota</taxon>
        <taxon>Fungi</taxon>
        <taxon>Fungi incertae sedis</taxon>
        <taxon>Mucoromycota</taxon>
        <taxon>Glomeromycotina</taxon>
        <taxon>Glomeromycetes</taxon>
        <taxon>Glomerales</taxon>
        <taxon>Glomeraceae</taxon>
        <taxon>Rhizophagus</taxon>
    </lineage>
</organism>
<sequence>MVFRRSETPLEADRYFEGLEILYRRTTVSPEEVDRIISKAQNSNSKWTEVQMKPRLYSKIDEGHFEGLRLPRMLRNFEDLRLLDEFLDKISKFCGFEGPESLLRQTSYLRAHGFPDANKRWERIKVKGSKRKVEKRQREEPLKLDFEIRSKKLKLFVGSEPTETMSKPLTTT</sequence>
<reference evidence="1 2" key="1">
    <citation type="submission" date="2017-11" db="EMBL/GenBank/DDBJ databases">
        <title>The genome of Rhizophagus clarus HR1 reveals common genetic basis of auxotrophy among arbuscular mycorrhizal fungi.</title>
        <authorList>
            <person name="Kobayashi Y."/>
        </authorList>
    </citation>
    <scope>NUCLEOTIDE SEQUENCE [LARGE SCALE GENOMIC DNA]</scope>
    <source>
        <strain evidence="1 2">HR1</strain>
    </source>
</reference>
<dbReference type="AlphaFoldDB" id="A0A2Z6SIE4"/>
<name>A0A2Z6SIE4_9GLOM</name>
<gene>
    <name evidence="1" type="ORF">RclHR1_09810004</name>
</gene>
<accession>A0A2Z6SIE4</accession>
<comment type="caution">
    <text evidence="1">The sequence shown here is derived from an EMBL/GenBank/DDBJ whole genome shotgun (WGS) entry which is preliminary data.</text>
</comment>
<evidence type="ECO:0000313" key="1">
    <source>
        <dbReference type="EMBL" id="GBC10670.1"/>
    </source>
</evidence>
<dbReference type="EMBL" id="BEXD01004405">
    <property type="protein sequence ID" value="GBC10670.1"/>
    <property type="molecule type" value="Genomic_DNA"/>
</dbReference>
<protein>
    <submittedName>
        <fullName evidence="1">Uncharacterized protein</fullName>
    </submittedName>
</protein>
<evidence type="ECO:0000313" key="2">
    <source>
        <dbReference type="Proteomes" id="UP000247702"/>
    </source>
</evidence>
<dbReference type="Proteomes" id="UP000247702">
    <property type="component" value="Unassembled WGS sequence"/>
</dbReference>
<proteinExistence type="predicted"/>
<keyword evidence="2" id="KW-1185">Reference proteome</keyword>